<dbReference type="Proteomes" id="UP001148838">
    <property type="component" value="Unassembled WGS sequence"/>
</dbReference>
<evidence type="ECO:0000313" key="2">
    <source>
        <dbReference type="Proteomes" id="UP001148838"/>
    </source>
</evidence>
<comment type="caution">
    <text evidence="1">The sequence shown here is derived from an EMBL/GenBank/DDBJ whole genome shotgun (WGS) entry which is preliminary data.</text>
</comment>
<dbReference type="EMBL" id="JAJSOF020000005">
    <property type="protein sequence ID" value="KAJ4448335.1"/>
    <property type="molecule type" value="Genomic_DNA"/>
</dbReference>
<protein>
    <submittedName>
        <fullName evidence="1">Uncharacterized protein</fullName>
    </submittedName>
</protein>
<accession>A0ABQ8TSN4</accession>
<gene>
    <name evidence="1" type="ORF">ANN_10350</name>
</gene>
<keyword evidence="2" id="KW-1185">Reference proteome</keyword>
<sequence>MRVARRPGFDPDQVVMEFVVDKADVAEDFSRSSPIFLCHSTNTLRFIYTSLLSSPYQFLFPFRACDRGKVGCGRHRNLYVVVSRYYCSWWWYCYVSWTLTYAESLSNIRRPWHRADPSSGEALHVLVWSKKSLYRRFPEATGYLDRPPWNVVKRRWMASTTSTRGGPTRGRSFALDRQGALGEVAEAGMVYGFLSAVAHVVRAVRVGDLWHVTHSI</sequence>
<proteinExistence type="predicted"/>
<evidence type="ECO:0000313" key="1">
    <source>
        <dbReference type="EMBL" id="KAJ4448335.1"/>
    </source>
</evidence>
<organism evidence="1 2">
    <name type="scientific">Periplaneta americana</name>
    <name type="common">American cockroach</name>
    <name type="synonym">Blatta americana</name>
    <dbReference type="NCBI Taxonomy" id="6978"/>
    <lineage>
        <taxon>Eukaryota</taxon>
        <taxon>Metazoa</taxon>
        <taxon>Ecdysozoa</taxon>
        <taxon>Arthropoda</taxon>
        <taxon>Hexapoda</taxon>
        <taxon>Insecta</taxon>
        <taxon>Pterygota</taxon>
        <taxon>Neoptera</taxon>
        <taxon>Polyneoptera</taxon>
        <taxon>Dictyoptera</taxon>
        <taxon>Blattodea</taxon>
        <taxon>Blattoidea</taxon>
        <taxon>Blattidae</taxon>
        <taxon>Blattinae</taxon>
        <taxon>Periplaneta</taxon>
    </lineage>
</organism>
<reference evidence="1 2" key="1">
    <citation type="journal article" date="2022" name="Allergy">
        <title>Genome assembly and annotation of Periplaneta americana reveal a comprehensive cockroach allergen profile.</title>
        <authorList>
            <person name="Wang L."/>
            <person name="Xiong Q."/>
            <person name="Saelim N."/>
            <person name="Wang L."/>
            <person name="Nong W."/>
            <person name="Wan A.T."/>
            <person name="Shi M."/>
            <person name="Liu X."/>
            <person name="Cao Q."/>
            <person name="Hui J.H.L."/>
            <person name="Sookrung N."/>
            <person name="Leung T.F."/>
            <person name="Tungtrongchitr A."/>
            <person name="Tsui S.K.W."/>
        </authorList>
    </citation>
    <scope>NUCLEOTIDE SEQUENCE [LARGE SCALE GENOMIC DNA]</scope>
    <source>
        <strain evidence="1">PWHHKU_190912</strain>
    </source>
</reference>
<name>A0ABQ8TSN4_PERAM</name>